<dbReference type="CDD" id="cd03418">
    <property type="entry name" value="GRX_GRXb_1_3_like"/>
    <property type="match status" value="1"/>
</dbReference>
<dbReference type="GO" id="GO:0034599">
    <property type="term" value="P:cellular response to oxidative stress"/>
    <property type="evidence" value="ECO:0007669"/>
    <property type="project" value="TreeGrafter"/>
</dbReference>
<keyword evidence="5 6" id="KW-0676">Redox-active center</keyword>
<comment type="caution">
    <text evidence="9">The sequence shown here is derived from an EMBL/GenBank/DDBJ whole genome shotgun (WGS) entry which is preliminary data.</text>
</comment>
<reference evidence="8" key="4">
    <citation type="submission" date="2023-08" db="EMBL/GenBank/DDBJ databases">
        <title>Isolation, Identification, Denitrification Characteristics of A Highly Efficient Aerobic Denitrifying Bacterial Strain DS2.</title>
        <authorList>
            <person name="Wang H."/>
        </authorList>
    </citation>
    <scope>NUCLEOTIDE SEQUENCE</scope>
    <source>
        <strain evidence="8">DS2</strain>
    </source>
</reference>
<evidence type="ECO:0000259" key="7">
    <source>
        <dbReference type="Pfam" id="PF00462"/>
    </source>
</evidence>
<reference evidence="9 10" key="1">
    <citation type="submission" date="2016-08" db="EMBL/GenBank/DDBJ databases">
        <authorList>
            <person name="Seilhamer J.J."/>
        </authorList>
    </citation>
    <scope>NUCLEOTIDE SEQUENCE [LARGE SCALE GENOMIC DNA]</scope>
    <source>
        <strain evidence="9 10">KH-18-2</strain>
    </source>
</reference>
<evidence type="ECO:0000256" key="2">
    <source>
        <dbReference type="ARBA" id="ARBA00022448"/>
    </source>
</evidence>
<evidence type="ECO:0000313" key="9">
    <source>
        <dbReference type="EMBL" id="POG02307.1"/>
    </source>
</evidence>
<evidence type="ECO:0000256" key="3">
    <source>
        <dbReference type="ARBA" id="ARBA00022982"/>
    </source>
</evidence>
<evidence type="ECO:0000313" key="10">
    <source>
        <dbReference type="Proteomes" id="UP000237378"/>
    </source>
</evidence>
<dbReference type="GO" id="GO:0015038">
    <property type="term" value="F:glutathione disulfide oxidoreductase activity"/>
    <property type="evidence" value="ECO:0007669"/>
    <property type="project" value="UniProtKB-UniRule"/>
</dbReference>
<gene>
    <name evidence="8" type="primary">grxC</name>
    <name evidence="9" type="ORF">BGP82_13265</name>
    <name evidence="8" type="ORF">M8C81_20965</name>
</gene>
<keyword evidence="4" id="KW-1015">Disulfide bond</keyword>
<organism evidence="9 10">
    <name type="scientific">Pseudomonas putida</name>
    <name type="common">Arthrobacter siderocapsulatus</name>
    <dbReference type="NCBI Taxonomy" id="303"/>
    <lineage>
        <taxon>Bacteria</taxon>
        <taxon>Pseudomonadati</taxon>
        <taxon>Pseudomonadota</taxon>
        <taxon>Gammaproteobacteria</taxon>
        <taxon>Pseudomonadales</taxon>
        <taxon>Pseudomonadaceae</taxon>
        <taxon>Pseudomonas</taxon>
    </lineage>
</organism>
<evidence type="ECO:0000313" key="8">
    <source>
        <dbReference type="EMBL" id="MCO1623078.1"/>
    </source>
</evidence>
<proteinExistence type="inferred from homology"/>
<dbReference type="InterPro" id="IPR011900">
    <property type="entry name" value="GRX_bact"/>
</dbReference>
<dbReference type="EMBL" id="MING01000083">
    <property type="protein sequence ID" value="POG02307.1"/>
    <property type="molecule type" value="Genomic_DNA"/>
</dbReference>
<dbReference type="GO" id="GO:0005737">
    <property type="term" value="C:cytoplasm"/>
    <property type="evidence" value="ECO:0007669"/>
    <property type="project" value="TreeGrafter"/>
</dbReference>
<evidence type="ECO:0000256" key="6">
    <source>
        <dbReference type="RuleBase" id="RU364065"/>
    </source>
</evidence>
<dbReference type="PANTHER" id="PTHR45694">
    <property type="entry name" value="GLUTAREDOXIN 2"/>
    <property type="match status" value="1"/>
</dbReference>
<keyword evidence="3 6" id="KW-0249">Electron transport</keyword>
<keyword evidence="6" id="KW-0963">Cytoplasm</keyword>
<dbReference type="PROSITE" id="PS00195">
    <property type="entry name" value="GLUTAREDOXIN_1"/>
    <property type="match status" value="1"/>
</dbReference>
<dbReference type="PRINTS" id="PR00160">
    <property type="entry name" value="GLUTAREDOXIN"/>
</dbReference>
<sequence length="84" mass="9381">MSHVTIYTTQHCPYCVSAKRLLSSKGITPDEIDVEQSPRHLAEMMQRSQRRTVPQIFVGKVHVGGFDDLASLDRKGQLEALLSA</sequence>
<dbReference type="SUPFAM" id="SSF52833">
    <property type="entry name" value="Thioredoxin-like"/>
    <property type="match status" value="1"/>
</dbReference>
<dbReference type="InterPro" id="IPR002109">
    <property type="entry name" value="Glutaredoxin"/>
</dbReference>
<feature type="domain" description="Glutaredoxin" evidence="7">
    <location>
        <begin position="4"/>
        <end position="63"/>
    </location>
</feature>
<dbReference type="NCBIfam" id="TIGR02181">
    <property type="entry name" value="GRX_bact"/>
    <property type="match status" value="1"/>
</dbReference>
<reference evidence="9 10" key="2">
    <citation type="submission" date="2018-03" db="EMBL/GenBank/DDBJ databases">
        <title>Draft genome of Pseudomonas putida strain KH-18-2.</title>
        <authorList>
            <person name="Yoshizawa S."/>
            <person name="Khan N.H."/>
            <person name="Nishimura M."/>
            <person name="Chiura H.X."/>
            <person name="Ogura Y."/>
            <person name="Hayashi T."/>
            <person name="Kogure K."/>
        </authorList>
    </citation>
    <scope>NUCLEOTIDE SEQUENCE [LARGE SCALE GENOMIC DNA]</scope>
    <source>
        <strain evidence="9 10">KH-18-2</strain>
    </source>
</reference>
<dbReference type="Gene3D" id="3.40.30.10">
    <property type="entry name" value="Glutaredoxin"/>
    <property type="match status" value="1"/>
</dbReference>
<dbReference type="InterPro" id="IPR036249">
    <property type="entry name" value="Thioredoxin-like_sf"/>
</dbReference>
<name>A0A1X1A519_PSEPU</name>
<dbReference type="Pfam" id="PF00462">
    <property type="entry name" value="Glutaredoxin"/>
    <property type="match status" value="1"/>
</dbReference>
<evidence type="ECO:0000256" key="1">
    <source>
        <dbReference type="ARBA" id="ARBA00007787"/>
    </source>
</evidence>
<dbReference type="Proteomes" id="UP001202943">
    <property type="component" value="Unassembled WGS sequence"/>
</dbReference>
<dbReference type="AlphaFoldDB" id="A0A1X1A519"/>
<keyword evidence="2 6" id="KW-0813">Transport</keyword>
<comment type="similarity">
    <text evidence="1 6">Belongs to the glutaredoxin family.</text>
</comment>
<dbReference type="GO" id="GO:0045454">
    <property type="term" value="P:cell redox homeostasis"/>
    <property type="evidence" value="ECO:0007669"/>
    <property type="project" value="InterPro"/>
</dbReference>
<dbReference type="PROSITE" id="PS51354">
    <property type="entry name" value="GLUTAREDOXIN_2"/>
    <property type="match status" value="1"/>
</dbReference>
<dbReference type="InterPro" id="IPR014025">
    <property type="entry name" value="Glutaredoxin_subgr"/>
</dbReference>
<dbReference type="InterPro" id="IPR011767">
    <property type="entry name" value="GLR_AS"/>
</dbReference>
<comment type="function">
    <text evidence="6">Has a glutathione-disulfide oxidoreductase activity in the presence of NADPH and glutathione reductase. Reduces low molecular weight disulfides and proteins.</text>
</comment>
<accession>A0A1X1A519</accession>
<protein>
    <recommendedName>
        <fullName evidence="6">Glutaredoxin</fullName>
    </recommendedName>
</protein>
<dbReference type="PANTHER" id="PTHR45694:SF18">
    <property type="entry name" value="GLUTAREDOXIN-1-RELATED"/>
    <property type="match status" value="1"/>
</dbReference>
<dbReference type="EMBL" id="JAMHFX010000215">
    <property type="protein sequence ID" value="MCO1623078.1"/>
    <property type="molecule type" value="Genomic_DNA"/>
</dbReference>
<evidence type="ECO:0000256" key="4">
    <source>
        <dbReference type="ARBA" id="ARBA00023157"/>
    </source>
</evidence>
<dbReference type="RefSeq" id="WP_021782929.1">
    <property type="nucleotide sequence ID" value="NZ_CP047152.1"/>
</dbReference>
<evidence type="ECO:0000256" key="5">
    <source>
        <dbReference type="ARBA" id="ARBA00023284"/>
    </source>
</evidence>
<reference evidence="8" key="3">
    <citation type="submission" date="2022-05" db="EMBL/GenBank/DDBJ databases">
        <authorList>
            <person name="Yi M."/>
        </authorList>
    </citation>
    <scope>NUCLEOTIDE SEQUENCE</scope>
    <source>
        <strain evidence="8">DS2</strain>
    </source>
</reference>
<dbReference type="Proteomes" id="UP000237378">
    <property type="component" value="Unassembled WGS sequence"/>
</dbReference>